<sequence length="106" mass="12190">MREAAISKSEFDIKYKGLCEKVDELRMIVDFYATDATSICDEIYGKMNIFWGNFSNVLYLTENGKEVDHRDSCFQKAHEAAMEIGKKVELAKSRLRNSFRSHLAAN</sequence>
<dbReference type="Proteomes" id="UP000675121">
    <property type="component" value="Unassembled WGS sequence"/>
</dbReference>
<evidence type="ECO:0000313" key="1">
    <source>
        <dbReference type="EMBL" id="CAE6872407.1"/>
    </source>
</evidence>
<comment type="caution">
    <text evidence="1">The sequence shown here is derived from an EMBL/GenBank/DDBJ whole genome shotgun (WGS) entry which is preliminary data.</text>
</comment>
<dbReference type="EMBL" id="CAJNAS010000003">
    <property type="protein sequence ID" value="CAE6872407.1"/>
    <property type="molecule type" value="Genomic_DNA"/>
</dbReference>
<accession>A0A9N8MMI5</accession>
<dbReference type="AlphaFoldDB" id="A0A9N8MMI5"/>
<gene>
    <name evidence="1" type="ORF">R70211_01357</name>
</gene>
<protein>
    <submittedName>
        <fullName evidence="1">Uncharacterized protein</fullName>
    </submittedName>
</protein>
<keyword evidence="2" id="KW-1185">Reference proteome</keyword>
<evidence type="ECO:0000313" key="2">
    <source>
        <dbReference type="Proteomes" id="UP000675121"/>
    </source>
</evidence>
<proteinExistence type="predicted"/>
<organism evidence="1 2">
    <name type="scientific">Paraburkholderia domus</name>
    <dbReference type="NCBI Taxonomy" id="2793075"/>
    <lineage>
        <taxon>Bacteria</taxon>
        <taxon>Pseudomonadati</taxon>
        <taxon>Pseudomonadota</taxon>
        <taxon>Betaproteobacteria</taxon>
        <taxon>Burkholderiales</taxon>
        <taxon>Burkholderiaceae</taxon>
        <taxon>Paraburkholderia</taxon>
    </lineage>
</organism>
<reference evidence="1" key="1">
    <citation type="submission" date="2021-02" db="EMBL/GenBank/DDBJ databases">
        <authorList>
            <person name="Vanwijnsberghe S."/>
        </authorList>
    </citation>
    <scope>NUCLEOTIDE SEQUENCE</scope>
    <source>
        <strain evidence="1">R-70211</strain>
    </source>
</reference>
<name>A0A9N8MMI5_9BURK</name>